<dbReference type="EMBL" id="BLAL01000087">
    <property type="protein sequence ID" value="GES84957.1"/>
    <property type="molecule type" value="Genomic_DNA"/>
</dbReference>
<comment type="caution">
    <text evidence="1">The sequence shown here is derived from an EMBL/GenBank/DDBJ whole genome shotgun (WGS) entry which is preliminary data.</text>
</comment>
<evidence type="ECO:0000313" key="1">
    <source>
        <dbReference type="EMBL" id="GES84957.1"/>
    </source>
</evidence>
<gene>
    <name evidence="1" type="ORF">RCL2_001204400</name>
</gene>
<dbReference type="OrthoDB" id="2356707at2759"/>
<name>A0A8H3LAY9_9GLOM</name>
<proteinExistence type="predicted"/>
<dbReference type="Proteomes" id="UP000615446">
    <property type="component" value="Unassembled WGS sequence"/>
</dbReference>
<evidence type="ECO:0000313" key="2">
    <source>
        <dbReference type="Proteomes" id="UP000615446"/>
    </source>
</evidence>
<dbReference type="GO" id="GO:0016301">
    <property type="term" value="F:kinase activity"/>
    <property type="evidence" value="ECO:0007669"/>
    <property type="project" value="UniProtKB-KW"/>
</dbReference>
<keyword evidence="1" id="KW-0808">Transferase</keyword>
<keyword evidence="1" id="KW-0418">Kinase</keyword>
<dbReference type="AlphaFoldDB" id="A0A8H3LAY9"/>
<sequence length="136" mass="15777">MLCQFNEKVWYYSKNETEFNEAEIKRKKLIKSKKIGPEFSEKYHSDAIYTSGPLSTLISKCLSTNSSTISFSNEQDYNYISEEQELDIDIESSSRNLSIQNSLNYLKKRSIEELNLEIHGNSVGKRIKTSEIHHKS</sequence>
<protein>
    <submittedName>
        <fullName evidence="1">Kinase-like domain-containing protein</fullName>
    </submittedName>
</protein>
<accession>A0A8H3LAY9</accession>
<reference evidence="1" key="1">
    <citation type="submission" date="2019-10" db="EMBL/GenBank/DDBJ databases">
        <title>Conservation and host-specific expression of non-tandemly repeated heterogenous ribosome RNA gene in arbuscular mycorrhizal fungi.</title>
        <authorList>
            <person name="Maeda T."/>
            <person name="Kobayashi Y."/>
            <person name="Nakagawa T."/>
            <person name="Ezawa T."/>
            <person name="Yamaguchi K."/>
            <person name="Bino T."/>
            <person name="Nishimoto Y."/>
            <person name="Shigenobu S."/>
            <person name="Kawaguchi M."/>
        </authorList>
    </citation>
    <scope>NUCLEOTIDE SEQUENCE</scope>
    <source>
        <strain evidence="1">HR1</strain>
    </source>
</reference>
<organism evidence="1 2">
    <name type="scientific">Rhizophagus clarus</name>
    <dbReference type="NCBI Taxonomy" id="94130"/>
    <lineage>
        <taxon>Eukaryota</taxon>
        <taxon>Fungi</taxon>
        <taxon>Fungi incertae sedis</taxon>
        <taxon>Mucoromycota</taxon>
        <taxon>Glomeromycotina</taxon>
        <taxon>Glomeromycetes</taxon>
        <taxon>Glomerales</taxon>
        <taxon>Glomeraceae</taxon>
        <taxon>Rhizophagus</taxon>
    </lineage>
</organism>